<dbReference type="InterPro" id="IPR036397">
    <property type="entry name" value="RNaseH_sf"/>
</dbReference>
<feature type="compositionally biased region" description="Acidic residues" evidence="1">
    <location>
        <begin position="8"/>
        <end position="20"/>
    </location>
</feature>
<gene>
    <name evidence="3" type="ORF">SLS56_002325</name>
</gene>
<sequence>MSAFPGEDIIDLSDDDDDDEKPSAIVVSDDEVAPHSPPPLPQNPSLHHHAHATVDDEAEEEEGPQPSGLPLAAVLPEMLRPREKDPTFADLKHLFSKVMTRIHVQSREKAKVFGNRFSAIRPQDDTLAVFCDGSASGHIPEALAKVRFEHLQGTANGKSYRNKRYISAGIAYKTDPSQIGWQSSGFPCPHLWASSDGELFGFKEGLAKFKHLHLHGGHDHLKRLLLFSDAQGIINVLQTIQERRNLPNWDLHLLQEFMELLVELVDIYGLEVEIHWVPGHKGVVGNITADKAASLARPDKLWPEMYPTSIKSHNHAHRMGRRANNLNPTPAGSERGSERQDGLNRGIKRARSSVGDSNVAAGCHPDVPIEVSDGEEETGHRRKKHKVGI</sequence>
<proteinExistence type="predicted"/>
<evidence type="ECO:0000313" key="4">
    <source>
        <dbReference type="Proteomes" id="UP001521116"/>
    </source>
</evidence>
<feature type="compositionally biased region" description="Basic residues" evidence="1">
    <location>
        <begin position="380"/>
        <end position="389"/>
    </location>
</feature>
<feature type="domain" description="RNase H type-1" evidence="2">
    <location>
        <begin position="123"/>
        <end position="298"/>
    </location>
</feature>
<dbReference type="EMBL" id="JAJVDC020000016">
    <property type="protein sequence ID" value="KAL1634315.1"/>
    <property type="molecule type" value="Genomic_DNA"/>
</dbReference>
<dbReference type="CDD" id="cd09276">
    <property type="entry name" value="Rnase_HI_RT_non_LTR"/>
    <property type="match status" value="1"/>
</dbReference>
<reference evidence="3 4" key="1">
    <citation type="submission" date="2024-02" db="EMBL/GenBank/DDBJ databases">
        <title>De novo assembly and annotation of 12 fungi associated with fruit tree decline syndrome in Ontario, Canada.</title>
        <authorList>
            <person name="Sulman M."/>
            <person name="Ellouze W."/>
            <person name="Ilyukhin E."/>
        </authorList>
    </citation>
    <scope>NUCLEOTIDE SEQUENCE [LARGE SCALE GENOMIC DNA]</scope>
    <source>
        <strain evidence="3 4">M1-105</strain>
    </source>
</reference>
<feature type="region of interest" description="Disordered" evidence="1">
    <location>
        <begin position="315"/>
        <end position="389"/>
    </location>
</feature>
<keyword evidence="4" id="KW-1185">Reference proteome</keyword>
<dbReference type="Proteomes" id="UP001521116">
    <property type="component" value="Unassembled WGS sequence"/>
</dbReference>
<evidence type="ECO:0000313" key="3">
    <source>
        <dbReference type="EMBL" id="KAL1634315.1"/>
    </source>
</evidence>
<feature type="region of interest" description="Disordered" evidence="1">
    <location>
        <begin position="1"/>
        <end position="70"/>
    </location>
</feature>
<dbReference type="PROSITE" id="PS50879">
    <property type="entry name" value="RNASE_H_1"/>
    <property type="match status" value="1"/>
</dbReference>
<dbReference type="InterPro" id="IPR002156">
    <property type="entry name" value="RNaseH_domain"/>
</dbReference>
<evidence type="ECO:0000259" key="2">
    <source>
        <dbReference type="PROSITE" id="PS50879"/>
    </source>
</evidence>
<protein>
    <recommendedName>
        <fullName evidence="2">RNase H type-1 domain-containing protein</fullName>
    </recommendedName>
</protein>
<accession>A0ABR3T443</accession>
<dbReference type="InterPro" id="IPR012337">
    <property type="entry name" value="RNaseH-like_sf"/>
</dbReference>
<dbReference type="Gene3D" id="3.30.420.10">
    <property type="entry name" value="Ribonuclease H-like superfamily/Ribonuclease H"/>
    <property type="match status" value="1"/>
</dbReference>
<dbReference type="Pfam" id="PF00075">
    <property type="entry name" value="RNase_H"/>
    <property type="match status" value="1"/>
</dbReference>
<organism evidence="3 4">
    <name type="scientific">Neofusicoccum ribis</name>
    <dbReference type="NCBI Taxonomy" id="45134"/>
    <lineage>
        <taxon>Eukaryota</taxon>
        <taxon>Fungi</taxon>
        <taxon>Dikarya</taxon>
        <taxon>Ascomycota</taxon>
        <taxon>Pezizomycotina</taxon>
        <taxon>Dothideomycetes</taxon>
        <taxon>Dothideomycetes incertae sedis</taxon>
        <taxon>Botryosphaeriales</taxon>
        <taxon>Botryosphaeriaceae</taxon>
        <taxon>Neofusicoccum</taxon>
    </lineage>
</organism>
<name>A0ABR3T443_9PEZI</name>
<dbReference type="SUPFAM" id="SSF53098">
    <property type="entry name" value="Ribonuclease H-like"/>
    <property type="match status" value="1"/>
</dbReference>
<comment type="caution">
    <text evidence="3">The sequence shown here is derived from an EMBL/GenBank/DDBJ whole genome shotgun (WGS) entry which is preliminary data.</text>
</comment>
<evidence type="ECO:0000256" key="1">
    <source>
        <dbReference type="SAM" id="MobiDB-lite"/>
    </source>
</evidence>